<dbReference type="EMBL" id="RBKT01000001">
    <property type="protein sequence ID" value="RKR87438.1"/>
    <property type="molecule type" value="Genomic_DNA"/>
</dbReference>
<organism evidence="2 3">
    <name type="scientific">Micromonospora pisi</name>
    <dbReference type="NCBI Taxonomy" id="589240"/>
    <lineage>
        <taxon>Bacteria</taxon>
        <taxon>Bacillati</taxon>
        <taxon>Actinomycetota</taxon>
        <taxon>Actinomycetes</taxon>
        <taxon>Micromonosporales</taxon>
        <taxon>Micromonosporaceae</taxon>
        <taxon>Micromonospora</taxon>
    </lineage>
</organism>
<gene>
    <name evidence="2" type="ORF">BDK92_1714</name>
</gene>
<dbReference type="Proteomes" id="UP000277671">
    <property type="component" value="Unassembled WGS sequence"/>
</dbReference>
<name>A0A495JFV5_9ACTN</name>
<evidence type="ECO:0000313" key="3">
    <source>
        <dbReference type="Proteomes" id="UP000277671"/>
    </source>
</evidence>
<evidence type="ECO:0000313" key="2">
    <source>
        <dbReference type="EMBL" id="RKR87438.1"/>
    </source>
</evidence>
<proteinExistence type="predicted"/>
<accession>A0A495JFV5</accession>
<dbReference type="AlphaFoldDB" id="A0A495JFV5"/>
<sequence>MDNRVWAGLALATFLTLAGSCSGTADERTLRVDFGLSACPPAERVCFNLTSSDVGITVATADGRQLVTAVTDQAGVATMRLPPAETGEIRVTMTSPLIEGGSKTVEASIPAPGGLTSLTVRATLAGDVRGPGT</sequence>
<feature type="signal peptide" evidence="1">
    <location>
        <begin position="1"/>
        <end position="25"/>
    </location>
</feature>
<feature type="chain" id="PRO_5039721960" description="Big-1 domain-containing protein" evidence="1">
    <location>
        <begin position="26"/>
        <end position="133"/>
    </location>
</feature>
<keyword evidence="1" id="KW-0732">Signal</keyword>
<dbReference type="PROSITE" id="PS51257">
    <property type="entry name" value="PROKAR_LIPOPROTEIN"/>
    <property type="match status" value="1"/>
</dbReference>
<evidence type="ECO:0000256" key="1">
    <source>
        <dbReference type="SAM" id="SignalP"/>
    </source>
</evidence>
<evidence type="ECO:0008006" key="4">
    <source>
        <dbReference type="Google" id="ProtNLM"/>
    </source>
</evidence>
<protein>
    <recommendedName>
        <fullName evidence="4">Big-1 domain-containing protein</fullName>
    </recommendedName>
</protein>
<reference evidence="2 3" key="1">
    <citation type="submission" date="2018-10" db="EMBL/GenBank/DDBJ databases">
        <title>Sequencing the genomes of 1000 actinobacteria strains.</title>
        <authorList>
            <person name="Klenk H.-P."/>
        </authorList>
    </citation>
    <scope>NUCLEOTIDE SEQUENCE [LARGE SCALE GENOMIC DNA]</scope>
    <source>
        <strain evidence="2 3">DSM 45175</strain>
    </source>
</reference>
<comment type="caution">
    <text evidence="2">The sequence shown here is derived from an EMBL/GenBank/DDBJ whole genome shotgun (WGS) entry which is preliminary data.</text>
</comment>
<keyword evidence="3" id="KW-1185">Reference proteome</keyword>
<dbReference type="RefSeq" id="WP_121156193.1">
    <property type="nucleotide sequence ID" value="NZ_RBKT01000001.1"/>
</dbReference>